<feature type="transmembrane region" description="Helical" evidence="1">
    <location>
        <begin position="209"/>
        <end position="232"/>
    </location>
</feature>
<evidence type="ECO:0000313" key="2">
    <source>
        <dbReference type="EMBL" id="MFC4305302.1"/>
    </source>
</evidence>
<organism evidence="2 3">
    <name type="scientific">Cohnella boryungensis</name>
    <dbReference type="NCBI Taxonomy" id="768479"/>
    <lineage>
        <taxon>Bacteria</taxon>
        <taxon>Bacillati</taxon>
        <taxon>Bacillota</taxon>
        <taxon>Bacilli</taxon>
        <taxon>Bacillales</taxon>
        <taxon>Paenibacillaceae</taxon>
        <taxon>Cohnella</taxon>
    </lineage>
</organism>
<feature type="transmembrane region" description="Helical" evidence="1">
    <location>
        <begin position="12"/>
        <end position="31"/>
    </location>
</feature>
<name>A0ABV8SD09_9BACL</name>
<dbReference type="Proteomes" id="UP001595755">
    <property type="component" value="Unassembled WGS sequence"/>
</dbReference>
<feature type="transmembrane region" description="Helical" evidence="1">
    <location>
        <begin position="253"/>
        <end position="278"/>
    </location>
</feature>
<keyword evidence="1" id="KW-0472">Membrane</keyword>
<dbReference type="EMBL" id="JBHSED010000036">
    <property type="protein sequence ID" value="MFC4305302.1"/>
    <property type="molecule type" value="Genomic_DNA"/>
</dbReference>
<feature type="transmembrane region" description="Helical" evidence="1">
    <location>
        <begin position="345"/>
        <end position="366"/>
    </location>
</feature>
<dbReference type="RefSeq" id="WP_204603930.1">
    <property type="nucleotide sequence ID" value="NZ_JBHSED010000036.1"/>
</dbReference>
<keyword evidence="1" id="KW-0812">Transmembrane</keyword>
<keyword evidence="1" id="KW-1133">Transmembrane helix</keyword>
<keyword evidence="3" id="KW-1185">Reference proteome</keyword>
<evidence type="ECO:0000256" key="1">
    <source>
        <dbReference type="SAM" id="Phobius"/>
    </source>
</evidence>
<protein>
    <recommendedName>
        <fullName evidence="4">ABC transporter permease</fullName>
    </recommendedName>
</protein>
<feature type="transmembrane region" description="Helical" evidence="1">
    <location>
        <begin position="311"/>
        <end position="333"/>
    </location>
</feature>
<feature type="transmembrane region" description="Helical" evidence="1">
    <location>
        <begin position="386"/>
        <end position="405"/>
    </location>
</feature>
<evidence type="ECO:0000313" key="3">
    <source>
        <dbReference type="Proteomes" id="UP001595755"/>
    </source>
</evidence>
<gene>
    <name evidence="2" type="ORF">ACFO1S_17870</name>
</gene>
<reference evidence="3" key="1">
    <citation type="journal article" date="2019" name="Int. J. Syst. Evol. Microbiol.">
        <title>The Global Catalogue of Microorganisms (GCM) 10K type strain sequencing project: providing services to taxonomists for standard genome sequencing and annotation.</title>
        <authorList>
            <consortium name="The Broad Institute Genomics Platform"/>
            <consortium name="The Broad Institute Genome Sequencing Center for Infectious Disease"/>
            <person name="Wu L."/>
            <person name="Ma J."/>
        </authorList>
    </citation>
    <scope>NUCLEOTIDE SEQUENCE [LARGE SCALE GENOMIC DNA]</scope>
    <source>
        <strain evidence="3">CGMCC 4.1641</strain>
    </source>
</reference>
<proteinExistence type="predicted"/>
<sequence>MRIFAYELKKLWNWRILALIVAMSALTWFAFLSEALRSYDSLTTHGIYGSYQNEMFALYGDTLEPEELADYDIPGKRVALISEMDEIISNETIFTENNIYSYAQYEEFVENGYSSDLSKEEQEIFSDTLFTMQSKLNYSNSAQTLDEWYASPLIRIQTLEALERTYVDYEASLRSYIDNDSRPVVVRAAEKLLQMHNANLIHYDLSGQFSLYAAVVGVFTVVAIIIFIAPLLTTDRMRKLNLMQYSSTIGRRIFKLQFAATIVSTLALSILLIAAAYIPFLASGAGNYWDAHIMSLTSGQMQLYNITFGQYVLILAGMILALSVGTACFAFILARFSANIVMMMIKAVPVGVAVAGIAVLSVNMALSYNNIVFSNIYRGRFDVPEVIVCGFVAVVGMIAAVVVTIRERYVDLA</sequence>
<comment type="caution">
    <text evidence="2">The sequence shown here is derived from an EMBL/GenBank/DDBJ whole genome shotgun (WGS) entry which is preliminary data.</text>
</comment>
<accession>A0ABV8SD09</accession>
<evidence type="ECO:0008006" key="4">
    <source>
        <dbReference type="Google" id="ProtNLM"/>
    </source>
</evidence>